<dbReference type="Pfam" id="PF07498">
    <property type="entry name" value="Rho_N"/>
    <property type="match status" value="1"/>
</dbReference>
<protein>
    <recommendedName>
        <fullName evidence="2">Rho termination factor-like N-terminal domain-containing protein</fullName>
    </recommendedName>
</protein>
<accession>A0ABW9QU78</accession>
<dbReference type="Proteomes" id="UP000437736">
    <property type="component" value="Unassembled WGS sequence"/>
</dbReference>
<evidence type="ECO:0000313" key="4">
    <source>
        <dbReference type="Proteomes" id="UP000437736"/>
    </source>
</evidence>
<dbReference type="Gene3D" id="1.10.720.10">
    <property type="match status" value="1"/>
</dbReference>
<dbReference type="SUPFAM" id="SSF68912">
    <property type="entry name" value="Rho N-terminal domain-like"/>
    <property type="match status" value="1"/>
</dbReference>
<organism evidence="3 4">
    <name type="scientific">Acidiferrimicrobium australe</name>
    <dbReference type="NCBI Taxonomy" id="2664430"/>
    <lineage>
        <taxon>Bacteria</taxon>
        <taxon>Bacillati</taxon>
        <taxon>Actinomycetota</taxon>
        <taxon>Acidimicrobiia</taxon>
        <taxon>Acidimicrobiales</taxon>
        <taxon>Acidimicrobiaceae</taxon>
        <taxon>Acidiferrimicrobium</taxon>
    </lineage>
</organism>
<evidence type="ECO:0000313" key="3">
    <source>
        <dbReference type="EMBL" id="MST33259.1"/>
    </source>
</evidence>
<dbReference type="InterPro" id="IPR011112">
    <property type="entry name" value="Rho-like_N"/>
</dbReference>
<feature type="region of interest" description="Disordered" evidence="1">
    <location>
        <begin position="55"/>
        <end position="92"/>
    </location>
</feature>
<gene>
    <name evidence="3" type="ORF">GHK86_11080</name>
</gene>
<reference evidence="3 4" key="1">
    <citation type="submission" date="2019-11" db="EMBL/GenBank/DDBJ databases">
        <title>Acidiferrimicrobium australis gen. nov., sp. nov., an acidophilic and obligately heterotrophic, member of the Actinobacteria that catalyses dissimilatory oxido- reduction of iron isolated from metal-rich acidic water in Chile.</title>
        <authorList>
            <person name="Gonzalez D."/>
            <person name="Huber K."/>
            <person name="Hedrich S."/>
            <person name="Rojas-Villalobos C."/>
            <person name="Quatrini R."/>
            <person name="Dinamarca M.A."/>
            <person name="Schwarz A."/>
            <person name="Canales C."/>
            <person name="Nancucheo I."/>
        </authorList>
    </citation>
    <scope>NUCLEOTIDE SEQUENCE [LARGE SCALE GENOMIC DNA]</scope>
    <source>
        <strain evidence="3 4">USS-CCA1</strain>
    </source>
</reference>
<dbReference type="InterPro" id="IPR036269">
    <property type="entry name" value="Rho_N_sf"/>
</dbReference>
<comment type="caution">
    <text evidence="3">The sequence shown here is derived from an EMBL/GenBank/DDBJ whole genome shotgun (WGS) entry which is preliminary data.</text>
</comment>
<dbReference type="EMBL" id="WJHE01000536">
    <property type="protein sequence ID" value="MST33259.1"/>
    <property type="molecule type" value="Genomic_DNA"/>
</dbReference>
<evidence type="ECO:0000259" key="2">
    <source>
        <dbReference type="Pfam" id="PF07498"/>
    </source>
</evidence>
<proteinExistence type="predicted"/>
<name>A0ABW9QU78_9ACTN</name>
<feature type="non-terminal residue" evidence="3">
    <location>
        <position position="92"/>
    </location>
</feature>
<evidence type="ECO:0000256" key="1">
    <source>
        <dbReference type="SAM" id="MobiDB-lite"/>
    </source>
</evidence>
<keyword evidence="4" id="KW-1185">Reference proteome</keyword>
<feature type="domain" description="Rho termination factor-like N-terminal" evidence="2">
    <location>
        <begin position="11"/>
        <end position="46"/>
    </location>
</feature>
<sequence length="92" mass="9976">MSEPQLERSVLEAKEREELFAIANALGTRPTSRARKSELISQILQATGVEVAVPEAQAEARPRRTRARKATEAAPGSEQLPLGEGAGEQERP</sequence>